<sequence length="59" mass="6234">MNCATGPAAPLAHSPVLGAYPPCPIPTSLPPSRPIPSRTTRAHLARSPRFFAPPDYPCI</sequence>
<feature type="region of interest" description="Disordered" evidence="1">
    <location>
        <begin position="29"/>
        <end position="48"/>
    </location>
</feature>
<evidence type="ECO:0000313" key="2">
    <source>
        <dbReference type="EMBL" id="KDQ08206.1"/>
    </source>
</evidence>
<dbReference type="Proteomes" id="UP000027195">
    <property type="component" value="Unassembled WGS sequence"/>
</dbReference>
<evidence type="ECO:0000256" key="1">
    <source>
        <dbReference type="SAM" id="MobiDB-lite"/>
    </source>
</evidence>
<protein>
    <submittedName>
        <fullName evidence="2">Uncharacterized protein</fullName>
    </submittedName>
</protein>
<gene>
    <name evidence="2" type="ORF">BOTBODRAFT_38186</name>
</gene>
<dbReference type="AlphaFoldDB" id="A0A067M9D3"/>
<proteinExistence type="predicted"/>
<organism evidence="2 3">
    <name type="scientific">Botryobasidium botryosum (strain FD-172 SS1)</name>
    <dbReference type="NCBI Taxonomy" id="930990"/>
    <lineage>
        <taxon>Eukaryota</taxon>
        <taxon>Fungi</taxon>
        <taxon>Dikarya</taxon>
        <taxon>Basidiomycota</taxon>
        <taxon>Agaricomycotina</taxon>
        <taxon>Agaricomycetes</taxon>
        <taxon>Cantharellales</taxon>
        <taxon>Botryobasidiaceae</taxon>
        <taxon>Botryobasidium</taxon>
    </lineage>
</organism>
<dbReference type="EMBL" id="KL198094">
    <property type="protein sequence ID" value="KDQ08206.1"/>
    <property type="molecule type" value="Genomic_DNA"/>
</dbReference>
<name>A0A067M9D3_BOTB1</name>
<accession>A0A067M9D3</accession>
<evidence type="ECO:0000313" key="3">
    <source>
        <dbReference type="Proteomes" id="UP000027195"/>
    </source>
</evidence>
<dbReference type="HOGENOM" id="CLU_2960426_0_0_1"/>
<dbReference type="InParanoid" id="A0A067M9D3"/>
<keyword evidence="3" id="KW-1185">Reference proteome</keyword>
<reference evidence="3" key="1">
    <citation type="journal article" date="2014" name="Proc. Natl. Acad. Sci. U.S.A.">
        <title>Extensive sampling of basidiomycete genomes demonstrates inadequacy of the white-rot/brown-rot paradigm for wood decay fungi.</title>
        <authorList>
            <person name="Riley R."/>
            <person name="Salamov A.A."/>
            <person name="Brown D.W."/>
            <person name="Nagy L.G."/>
            <person name="Floudas D."/>
            <person name="Held B.W."/>
            <person name="Levasseur A."/>
            <person name="Lombard V."/>
            <person name="Morin E."/>
            <person name="Otillar R."/>
            <person name="Lindquist E.A."/>
            <person name="Sun H."/>
            <person name="LaButti K.M."/>
            <person name="Schmutz J."/>
            <person name="Jabbour D."/>
            <person name="Luo H."/>
            <person name="Baker S.E."/>
            <person name="Pisabarro A.G."/>
            <person name="Walton J.D."/>
            <person name="Blanchette R.A."/>
            <person name="Henrissat B."/>
            <person name="Martin F."/>
            <person name="Cullen D."/>
            <person name="Hibbett D.S."/>
            <person name="Grigoriev I.V."/>
        </authorList>
    </citation>
    <scope>NUCLEOTIDE SEQUENCE [LARGE SCALE GENOMIC DNA]</scope>
    <source>
        <strain evidence="3">FD-172 SS1</strain>
    </source>
</reference>